<evidence type="ECO:0000256" key="7">
    <source>
        <dbReference type="SAM" id="MobiDB-lite"/>
    </source>
</evidence>
<dbReference type="InterPro" id="IPR028976">
    <property type="entry name" value="CheC-like_sf"/>
</dbReference>
<comment type="subcellular location">
    <subcellularLocation>
        <location evidence="1">Cell membrane</location>
        <topology evidence="1">Peripheral membrane protein</topology>
    </subcellularLocation>
</comment>
<dbReference type="SUPFAM" id="SSF101801">
    <property type="entry name" value="Surface presentation of antigens (SPOA)"/>
    <property type="match status" value="1"/>
</dbReference>
<evidence type="ECO:0000313" key="9">
    <source>
        <dbReference type="EMBL" id="MBJ6371449.1"/>
    </source>
</evidence>
<evidence type="ECO:0000313" key="10">
    <source>
        <dbReference type="Proteomes" id="UP000619079"/>
    </source>
</evidence>
<dbReference type="GO" id="GO:0006935">
    <property type="term" value="P:chemotaxis"/>
    <property type="evidence" value="ECO:0007669"/>
    <property type="project" value="UniProtKB-KW"/>
</dbReference>
<evidence type="ECO:0000256" key="6">
    <source>
        <dbReference type="ARBA" id="ARBA00025044"/>
    </source>
</evidence>
<keyword evidence="9" id="KW-0966">Cell projection</keyword>
<sequence>MSPLQRKMAAGRDAAESIGRSAAAALRLAIARAADDLFDLALVVIGVSQARVTQDELAPHLPQDRLLVMLDGPEGQFGILTLDRMLLTALIQQQTMGQISGMVPDDRPFTSTDASLAAPLVDEMLTRAADLADKPIDIQCLSGFRFGARAEDARSAMLSIEAERFRLFELTLEFGSEGQQGVLTLVLPEPIKAATGQEVEADSTAPKLGAAIEMARADLTAVICTMRVSLSDLSAMAPGDVLPLVKDHLDRTELVGITGQPVAVGRLGQIGGLRALRLNETKLRMTRAPDQSGFAADIGAQPSVANDPDVLEGELAPSPPTTPDVPSKPVTRPHRPEEDEDGDDPFSNMSAEEAALEISALAGLSPDDIDAEDNSDLPMTIG</sequence>
<keyword evidence="3" id="KW-0145">Chemotaxis</keyword>
<keyword evidence="10" id="KW-1185">Reference proteome</keyword>
<dbReference type="Proteomes" id="UP000619079">
    <property type="component" value="Unassembled WGS sequence"/>
</dbReference>
<dbReference type="Gene3D" id="2.30.330.10">
    <property type="entry name" value="SpoA-like"/>
    <property type="match status" value="1"/>
</dbReference>
<organism evidence="9 10">
    <name type="scientific">Sedimentitalea arenosa</name>
    <dbReference type="NCBI Taxonomy" id="2798803"/>
    <lineage>
        <taxon>Bacteria</taxon>
        <taxon>Pseudomonadati</taxon>
        <taxon>Pseudomonadota</taxon>
        <taxon>Alphaproteobacteria</taxon>
        <taxon>Rhodobacterales</taxon>
        <taxon>Paracoccaceae</taxon>
        <taxon>Sedimentitalea</taxon>
    </lineage>
</organism>
<evidence type="ECO:0000256" key="4">
    <source>
        <dbReference type="ARBA" id="ARBA00022779"/>
    </source>
</evidence>
<keyword evidence="2" id="KW-1003">Cell membrane</keyword>
<evidence type="ECO:0000256" key="3">
    <source>
        <dbReference type="ARBA" id="ARBA00022500"/>
    </source>
</evidence>
<comment type="function">
    <text evidence="6">FliM is one of three proteins (FliG, FliN, FliM) that forms the rotor-mounted switch complex (C ring), located at the base of the basal body. This complex interacts with the CheY and CheZ chemotaxis proteins, in addition to contacting components of the motor that determine the direction of flagellar rotation.</text>
</comment>
<keyword evidence="9" id="KW-0969">Cilium</keyword>
<evidence type="ECO:0000256" key="5">
    <source>
        <dbReference type="ARBA" id="ARBA00023136"/>
    </source>
</evidence>
<dbReference type="GO" id="GO:0097588">
    <property type="term" value="P:archaeal or bacterial-type flagellum-dependent cell motility"/>
    <property type="evidence" value="ECO:0007669"/>
    <property type="project" value="UniProtKB-KW"/>
</dbReference>
<dbReference type="InterPro" id="IPR036429">
    <property type="entry name" value="SpoA-like_sf"/>
</dbReference>
<comment type="caution">
    <text evidence="9">The sequence shown here is derived from an EMBL/GenBank/DDBJ whole genome shotgun (WGS) entry which is preliminary data.</text>
</comment>
<name>A0A8J7JGJ5_9RHOB</name>
<protein>
    <submittedName>
        <fullName evidence="9">FliM/FliN family flagellar motor switch protein</fullName>
    </submittedName>
</protein>
<evidence type="ECO:0000256" key="1">
    <source>
        <dbReference type="ARBA" id="ARBA00004202"/>
    </source>
</evidence>
<evidence type="ECO:0000259" key="8">
    <source>
        <dbReference type="Pfam" id="PF01052"/>
    </source>
</evidence>
<keyword evidence="9" id="KW-0282">Flagellum</keyword>
<dbReference type="Pfam" id="PF01052">
    <property type="entry name" value="FliMN_C"/>
    <property type="match status" value="1"/>
</dbReference>
<accession>A0A8J7JGJ5</accession>
<dbReference type="AlphaFoldDB" id="A0A8J7JGJ5"/>
<dbReference type="GO" id="GO:0005886">
    <property type="term" value="C:plasma membrane"/>
    <property type="evidence" value="ECO:0007669"/>
    <property type="project" value="UniProtKB-SubCell"/>
</dbReference>
<feature type="domain" description="Flagellar motor switch protein FliN-like C-terminal" evidence="8">
    <location>
        <begin position="212"/>
        <end position="280"/>
    </location>
</feature>
<dbReference type="Gene3D" id="3.40.1550.10">
    <property type="entry name" value="CheC-like"/>
    <property type="match status" value="1"/>
</dbReference>
<feature type="region of interest" description="Disordered" evidence="7">
    <location>
        <begin position="290"/>
        <end position="382"/>
    </location>
</feature>
<keyword evidence="4" id="KW-0283">Flagellar rotation</keyword>
<feature type="compositionally biased region" description="Low complexity" evidence="7">
    <location>
        <begin position="350"/>
        <end position="365"/>
    </location>
</feature>
<gene>
    <name evidence="9" type="ORF">JF290_07905</name>
</gene>
<keyword evidence="5" id="KW-0472">Membrane</keyword>
<dbReference type="EMBL" id="JAELVR010000004">
    <property type="protein sequence ID" value="MBJ6371449.1"/>
    <property type="molecule type" value="Genomic_DNA"/>
</dbReference>
<dbReference type="InterPro" id="IPR001543">
    <property type="entry name" value="FliN-like_C"/>
</dbReference>
<reference evidence="9" key="1">
    <citation type="submission" date="2020-12" db="EMBL/GenBank/DDBJ databases">
        <title>Sedimentitalea sp. nov., isolated from sand in Incheon.</title>
        <authorList>
            <person name="Kim W."/>
        </authorList>
    </citation>
    <scope>NUCLEOTIDE SEQUENCE</scope>
    <source>
        <strain evidence="9">CAU 1593</strain>
    </source>
</reference>
<evidence type="ECO:0000256" key="2">
    <source>
        <dbReference type="ARBA" id="ARBA00022475"/>
    </source>
</evidence>
<proteinExistence type="predicted"/>
<dbReference type="RefSeq" id="WP_199024303.1">
    <property type="nucleotide sequence ID" value="NZ_JAELVR010000004.1"/>
</dbReference>